<dbReference type="EMBL" id="FNTC01000002">
    <property type="protein sequence ID" value="SEC45789.1"/>
    <property type="molecule type" value="Genomic_DNA"/>
</dbReference>
<dbReference type="Proteomes" id="UP000198542">
    <property type="component" value="Unassembled WGS sequence"/>
</dbReference>
<evidence type="ECO:0000313" key="1">
    <source>
        <dbReference type="EMBL" id="SEC45789.1"/>
    </source>
</evidence>
<sequence>MEISRSTMYQLFEDAFTRFLVKDAASIRDNTAERNLCGRLAMQFESLLPSYSLEGYCADPEYNRKQGGKIKTVLLNNTEVINVTCDLIVHSRGEKGRDNLIAIEMAKPDKTAEQIHSDRLRLMALTKKSFDDVWSYDGVTHPEHVCGYLLGAFIMVDRINQVASVEFFEGGAPKTNGRAFAL</sequence>
<accession>A0A1H4SNX4</accession>
<organism evidence="1 2">
    <name type="scientific">Pseudomonas jessenii</name>
    <dbReference type="NCBI Taxonomy" id="77298"/>
    <lineage>
        <taxon>Bacteria</taxon>
        <taxon>Pseudomonadati</taxon>
        <taxon>Pseudomonadota</taxon>
        <taxon>Gammaproteobacteria</taxon>
        <taxon>Pseudomonadales</taxon>
        <taxon>Pseudomonadaceae</taxon>
        <taxon>Pseudomonas</taxon>
    </lineage>
</organism>
<proteinExistence type="predicted"/>
<protein>
    <submittedName>
        <fullName evidence="1">Uncharacterized protein</fullName>
    </submittedName>
</protein>
<dbReference type="AlphaFoldDB" id="A0A1H4SNX4"/>
<gene>
    <name evidence="1" type="ORF">SAMN04490187_4446</name>
</gene>
<dbReference type="RefSeq" id="WP_208601463.1">
    <property type="nucleotide sequence ID" value="NZ_FNTC01000002.1"/>
</dbReference>
<evidence type="ECO:0000313" key="2">
    <source>
        <dbReference type="Proteomes" id="UP000198542"/>
    </source>
</evidence>
<reference evidence="2" key="1">
    <citation type="submission" date="2016-10" db="EMBL/GenBank/DDBJ databases">
        <authorList>
            <person name="Varghese N."/>
            <person name="Submissions S."/>
        </authorList>
    </citation>
    <scope>NUCLEOTIDE SEQUENCE [LARGE SCALE GENOMIC DNA]</scope>
    <source>
        <strain evidence="2">BS3660</strain>
    </source>
</reference>
<name>A0A1H4SNX4_PSEJE</name>
<keyword evidence="2" id="KW-1185">Reference proteome</keyword>